<evidence type="ECO:0000256" key="1">
    <source>
        <dbReference type="SAM" id="SignalP"/>
    </source>
</evidence>
<reference evidence="2" key="1">
    <citation type="submission" date="2021-01" db="EMBL/GenBank/DDBJ databases">
        <authorList>
            <person name="Corre E."/>
            <person name="Pelletier E."/>
            <person name="Niang G."/>
            <person name="Scheremetjew M."/>
            <person name="Finn R."/>
            <person name="Kale V."/>
            <person name="Holt S."/>
            <person name="Cochrane G."/>
            <person name="Meng A."/>
            <person name="Brown T."/>
            <person name="Cohen L."/>
        </authorList>
    </citation>
    <scope>NUCLEOTIDE SEQUENCE</scope>
    <source>
        <strain evidence="2">SPMC142</strain>
    </source>
</reference>
<proteinExistence type="predicted"/>
<feature type="chain" id="PRO_5030868610" description="Secreted protein" evidence="1">
    <location>
        <begin position="21"/>
        <end position="137"/>
    </location>
</feature>
<accession>A0A7S3X356</accession>
<evidence type="ECO:0008006" key="3">
    <source>
        <dbReference type="Google" id="ProtNLM"/>
    </source>
</evidence>
<keyword evidence="1" id="KW-0732">Signal</keyword>
<organism evidence="2">
    <name type="scientific">Strombidinopsis acuminata</name>
    <dbReference type="NCBI Taxonomy" id="141414"/>
    <lineage>
        <taxon>Eukaryota</taxon>
        <taxon>Sar</taxon>
        <taxon>Alveolata</taxon>
        <taxon>Ciliophora</taxon>
        <taxon>Intramacronucleata</taxon>
        <taxon>Spirotrichea</taxon>
        <taxon>Choreotrichia</taxon>
        <taxon>Choreotrichida</taxon>
        <taxon>Strombidinopsidae</taxon>
        <taxon>Strombidinopsis</taxon>
    </lineage>
</organism>
<protein>
    <recommendedName>
        <fullName evidence="3">Secreted protein</fullName>
    </recommendedName>
</protein>
<dbReference type="AlphaFoldDB" id="A0A7S3X356"/>
<feature type="signal peptide" evidence="1">
    <location>
        <begin position="1"/>
        <end position="20"/>
    </location>
</feature>
<dbReference type="EMBL" id="HBIQ01092091">
    <property type="protein sequence ID" value="CAE0591738.1"/>
    <property type="molecule type" value="Transcribed_RNA"/>
</dbReference>
<evidence type="ECO:0000313" key="2">
    <source>
        <dbReference type="EMBL" id="CAE0591738.1"/>
    </source>
</evidence>
<gene>
    <name evidence="2" type="ORF">SACU0126_LOCUS29360</name>
</gene>
<name>A0A7S3X356_9SPIT</name>
<sequence>MIAWVYWFACLCATRHGCLGVRLHHCAQLRLHGETEFVTSTTEQKAIIRRGLCVDLYCVGLPYELVQLVAPSGHAAIACGLGVGFFHLGSQFALNVQPSTRAAFHAADEGHDHASGFMTPTRCNVPILGHIFPSDAR</sequence>